<dbReference type="RefSeq" id="XP_007771116.1">
    <property type="nucleotide sequence ID" value="XM_007772926.1"/>
</dbReference>
<proteinExistence type="predicted"/>
<name>A0A5M3MI00_CONPW</name>
<evidence type="ECO:0000313" key="2">
    <source>
        <dbReference type="EMBL" id="EIW78636.1"/>
    </source>
</evidence>
<feature type="transmembrane region" description="Helical" evidence="1">
    <location>
        <begin position="158"/>
        <end position="179"/>
    </location>
</feature>
<evidence type="ECO:0000313" key="3">
    <source>
        <dbReference type="Proteomes" id="UP000053558"/>
    </source>
</evidence>
<keyword evidence="1" id="KW-0812">Transmembrane</keyword>
<keyword evidence="1" id="KW-0472">Membrane</keyword>
<organism evidence="2 3">
    <name type="scientific">Coniophora puteana (strain RWD-64-598)</name>
    <name type="common">Brown rot fungus</name>
    <dbReference type="NCBI Taxonomy" id="741705"/>
    <lineage>
        <taxon>Eukaryota</taxon>
        <taxon>Fungi</taxon>
        <taxon>Dikarya</taxon>
        <taxon>Basidiomycota</taxon>
        <taxon>Agaricomycotina</taxon>
        <taxon>Agaricomycetes</taxon>
        <taxon>Agaricomycetidae</taxon>
        <taxon>Boletales</taxon>
        <taxon>Coniophorineae</taxon>
        <taxon>Coniophoraceae</taxon>
        <taxon>Coniophora</taxon>
    </lineage>
</organism>
<dbReference type="Proteomes" id="UP000053558">
    <property type="component" value="Unassembled WGS sequence"/>
</dbReference>
<evidence type="ECO:0000256" key="1">
    <source>
        <dbReference type="SAM" id="Phobius"/>
    </source>
</evidence>
<accession>A0A5M3MI00</accession>
<dbReference type="EMBL" id="JH711582">
    <property type="protein sequence ID" value="EIW78636.1"/>
    <property type="molecule type" value="Genomic_DNA"/>
</dbReference>
<dbReference type="GeneID" id="19208104"/>
<feature type="transmembrane region" description="Helical" evidence="1">
    <location>
        <begin position="53"/>
        <end position="74"/>
    </location>
</feature>
<dbReference type="OrthoDB" id="3197626at2759"/>
<feature type="transmembrane region" description="Helical" evidence="1">
    <location>
        <begin position="86"/>
        <end position="106"/>
    </location>
</feature>
<dbReference type="AlphaFoldDB" id="A0A5M3MI00"/>
<dbReference type="KEGG" id="cput:CONPUDRAFT_60653"/>
<keyword evidence="3" id="KW-1185">Reference proteome</keyword>
<feature type="transmembrane region" description="Helical" evidence="1">
    <location>
        <begin position="229"/>
        <end position="250"/>
    </location>
</feature>
<protein>
    <submittedName>
        <fullName evidence="2">Uncharacterized protein</fullName>
    </submittedName>
</protein>
<gene>
    <name evidence="2" type="ORF">CONPUDRAFT_60653</name>
</gene>
<dbReference type="OMA" id="RYCLLFT"/>
<feature type="transmembrane region" description="Helical" evidence="1">
    <location>
        <begin position="118"/>
        <end position="138"/>
    </location>
</feature>
<keyword evidence="1" id="KW-1133">Transmembrane helix</keyword>
<feature type="transmembrane region" description="Helical" evidence="1">
    <location>
        <begin position="200"/>
        <end position="223"/>
    </location>
</feature>
<sequence>MTDWSSQAELMQDTQVFIKLQHALLGLYAWEFIISLDFDWAVLTGKKKFRWPLCFYFAGRYLLLFALIGIAIALDTTKPINCQALYAFLQFAGDAAVGMASINLSLRTIAIWSRNKYIIGLLLVIILGHWSLILQGVLLKAAYFPGEGCAITDSNTTVLSATFIYSMCFDLIVLCLSTYKLAWEPRRKQMGAQSQLVKMIFADGLVYFFIAFVANAIATVFMIMNWNAIMSVIFNVPAAIASTIVASRVVRRLTNFRLTGPEI</sequence>
<comment type="caution">
    <text evidence="2">The sequence shown here is derived from an EMBL/GenBank/DDBJ whole genome shotgun (WGS) entry which is preliminary data.</text>
</comment>
<reference evidence="3" key="1">
    <citation type="journal article" date="2012" name="Science">
        <title>The Paleozoic origin of enzymatic lignin decomposition reconstructed from 31 fungal genomes.</title>
        <authorList>
            <person name="Floudas D."/>
            <person name="Binder M."/>
            <person name="Riley R."/>
            <person name="Barry K."/>
            <person name="Blanchette R.A."/>
            <person name="Henrissat B."/>
            <person name="Martinez A.T."/>
            <person name="Otillar R."/>
            <person name="Spatafora J.W."/>
            <person name="Yadav J.S."/>
            <person name="Aerts A."/>
            <person name="Benoit I."/>
            <person name="Boyd A."/>
            <person name="Carlson A."/>
            <person name="Copeland A."/>
            <person name="Coutinho P.M."/>
            <person name="de Vries R.P."/>
            <person name="Ferreira P."/>
            <person name="Findley K."/>
            <person name="Foster B."/>
            <person name="Gaskell J."/>
            <person name="Glotzer D."/>
            <person name="Gorecki P."/>
            <person name="Heitman J."/>
            <person name="Hesse C."/>
            <person name="Hori C."/>
            <person name="Igarashi K."/>
            <person name="Jurgens J.A."/>
            <person name="Kallen N."/>
            <person name="Kersten P."/>
            <person name="Kohler A."/>
            <person name="Kuees U."/>
            <person name="Kumar T.K.A."/>
            <person name="Kuo A."/>
            <person name="LaButti K."/>
            <person name="Larrondo L.F."/>
            <person name="Lindquist E."/>
            <person name="Ling A."/>
            <person name="Lombard V."/>
            <person name="Lucas S."/>
            <person name="Lundell T."/>
            <person name="Martin R."/>
            <person name="McLaughlin D.J."/>
            <person name="Morgenstern I."/>
            <person name="Morin E."/>
            <person name="Murat C."/>
            <person name="Nagy L.G."/>
            <person name="Nolan M."/>
            <person name="Ohm R.A."/>
            <person name="Patyshakuliyeva A."/>
            <person name="Rokas A."/>
            <person name="Ruiz-Duenas F.J."/>
            <person name="Sabat G."/>
            <person name="Salamov A."/>
            <person name="Samejima M."/>
            <person name="Schmutz J."/>
            <person name="Slot J.C."/>
            <person name="St John F."/>
            <person name="Stenlid J."/>
            <person name="Sun H."/>
            <person name="Sun S."/>
            <person name="Syed K."/>
            <person name="Tsang A."/>
            <person name="Wiebenga A."/>
            <person name="Young D."/>
            <person name="Pisabarro A."/>
            <person name="Eastwood D.C."/>
            <person name="Martin F."/>
            <person name="Cullen D."/>
            <person name="Grigoriev I.V."/>
            <person name="Hibbett D.S."/>
        </authorList>
    </citation>
    <scope>NUCLEOTIDE SEQUENCE [LARGE SCALE GENOMIC DNA]</scope>
    <source>
        <strain evidence="3">RWD-64-598 SS2</strain>
    </source>
</reference>